<keyword evidence="3 6" id="KW-0808">Transferase</keyword>
<organism evidence="9 10">
    <name type="scientific">Tigriopus californicus</name>
    <name type="common">Marine copepod</name>
    <dbReference type="NCBI Taxonomy" id="6832"/>
    <lineage>
        <taxon>Eukaryota</taxon>
        <taxon>Metazoa</taxon>
        <taxon>Ecdysozoa</taxon>
        <taxon>Arthropoda</taxon>
        <taxon>Crustacea</taxon>
        <taxon>Multicrustacea</taxon>
        <taxon>Hexanauplia</taxon>
        <taxon>Copepoda</taxon>
        <taxon>Harpacticoida</taxon>
        <taxon>Harpacticidae</taxon>
        <taxon>Tigriopus</taxon>
    </lineage>
</organism>
<dbReference type="Gene3D" id="3.40.47.10">
    <property type="match status" value="1"/>
</dbReference>
<protein>
    <recommendedName>
        <fullName evidence="11">Acetyl-CoA acetyltransferase</fullName>
    </recommendedName>
</protein>
<dbReference type="Proteomes" id="UP000318571">
    <property type="component" value="Chromosome 5"/>
</dbReference>
<sequence length="383" mass="40078">MNSDRCVIVAAARTPIGNFLGALAKVSSPQLGSHVISEVLKRSAVPPEELSEVIMGQVLQAGQGQNPARQAAWQAGVPFQVPAMNVSMVCGSGLKAVMLADQAIRGGEAEVVVAGGQESMSQAPHAMNIRNPTKFGHAELVDLLLQDGLTDAFSRIHMGITAENVAARWNISREEQDQFAADSQAKAKIAQDAGHFDQEIVPYTITGRRGELTVVAKDEFPKPETTVDGLKKLRPAFKPSDGTVTAGNASGINDGAAAVLVMSEKEALKRNLVPLVRIVASASVGLSPEIMGTGPIPAVKKAISKAGWSIDEVDLFELNEAFAAQSIAVVRDLKIDPKKVNVSGGAIALGHPIGASERLNMKKGVASLCIGGGMGVAMCVERP</sequence>
<evidence type="ECO:0000256" key="5">
    <source>
        <dbReference type="PIRSR" id="PIRSR000429-1"/>
    </source>
</evidence>
<evidence type="ECO:0000256" key="2">
    <source>
        <dbReference type="ARBA" id="ARBA00010982"/>
    </source>
</evidence>
<keyword evidence="10" id="KW-1185">Reference proteome</keyword>
<comment type="caution">
    <text evidence="9">The sequence shown here is derived from an EMBL/GenBank/DDBJ whole genome shotgun (WGS) entry which is preliminary data.</text>
</comment>
<dbReference type="PROSITE" id="PS00099">
    <property type="entry name" value="THIOLASE_3"/>
    <property type="match status" value="1"/>
</dbReference>
<dbReference type="SUPFAM" id="SSF53901">
    <property type="entry name" value="Thiolase-like"/>
    <property type="match status" value="2"/>
</dbReference>
<dbReference type="AlphaFoldDB" id="A0A553PGH2"/>
<dbReference type="InterPro" id="IPR020616">
    <property type="entry name" value="Thiolase_N"/>
</dbReference>
<dbReference type="PIRSF" id="PIRSF000429">
    <property type="entry name" value="Ac-CoA_Ac_transf"/>
    <property type="match status" value="1"/>
</dbReference>
<dbReference type="OMA" id="ICPSIAI"/>
<dbReference type="Pfam" id="PF00108">
    <property type="entry name" value="Thiolase_N"/>
    <property type="match status" value="1"/>
</dbReference>
<feature type="active site" description="Acyl-thioester intermediate" evidence="5">
    <location>
        <position position="90"/>
    </location>
</feature>
<dbReference type="PROSITE" id="PS00098">
    <property type="entry name" value="THIOLASE_1"/>
    <property type="match status" value="1"/>
</dbReference>
<keyword evidence="4 6" id="KW-0012">Acyltransferase</keyword>
<dbReference type="FunFam" id="3.40.47.10:FF:000010">
    <property type="entry name" value="Acetyl-CoA acetyltransferase (Thiolase)"/>
    <property type="match status" value="1"/>
</dbReference>
<dbReference type="GO" id="GO:0003988">
    <property type="term" value="F:acetyl-CoA C-acyltransferase activity"/>
    <property type="evidence" value="ECO:0007669"/>
    <property type="project" value="UniProtKB-ARBA"/>
</dbReference>
<feature type="domain" description="Thiolase N-terminal" evidence="7">
    <location>
        <begin position="6"/>
        <end position="265"/>
    </location>
</feature>
<dbReference type="InterPro" id="IPR020610">
    <property type="entry name" value="Thiolase_AS"/>
</dbReference>
<evidence type="ECO:0000259" key="8">
    <source>
        <dbReference type="Pfam" id="PF02803"/>
    </source>
</evidence>
<comment type="pathway">
    <text evidence="1">Lipid metabolism.</text>
</comment>
<evidence type="ECO:0000313" key="9">
    <source>
        <dbReference type="EMBL" id="TRY76770.1"/>
    </source>
</evidence>
<dbReference type="NCBIfam" id="TIGR01930">
    <property type="entry name" value="AcCoA-C-Actrans"/>
    <property type="match status" value="1"/>
</dbReference>
<dbReference type="STRING" id="6832.A0A553PGH2"/>
<dbReference type="PANTHER" id="PTHR18919">
    <property type="entry name" value="ACETYL-COA C-ACYLTRANSFERASE"/>
    <property type="match status" value="1"/>
</dbReference>
<evidence type="ECO:0000256" key="1">
    <source>
        <dbReference type="ARBA" id="ARBA00005189"/>
    </source>
</evidence>
<feature type="active site" description="Proton acceptor" evidence="5">
    <location>
        <position position="369"/>
    </location>
</feature>
<gene>
    <name evidence="9" type="ORF">TCAL_00155</name>
</gene>
<dbReference type="CDD" id="cd00751">
    <property type="entry name" value="thiolase"/>
    <property type="match status" value="1"/>
</dbReference>
<dbReference type="InterPro" id="IPR020615">
    <property type="entry name" value="Thiolase_acyl_enz_int_AS"/>
</dbReference>
<accession>A0A553PGH2</accession>
<evidence type="ECO:0000256" key="6">
    <source>
        <dbReference type="RuleBase" id="RU003557"/>
    </source>
</evidence>
<reference evidence="9 10" key="1">
    <citation type="journal article" date="2018" name="Nat. Ecol. Evol.">
        <title>Genomic signatures of mitonuclear coevolution across populations of Tigriopus californicus.</title>
        <authorList>
            <person name="Barreto F.S."/>
            <person name="Watson E.T."/>
            <person name="Lima T.G."/>
            <person name="Willett C.S."/>
            <person name="Edmands S."/>
            <person name="Li W."/>
            <person name="Burton R.S."/>
        </authorList>
    </citation>
    <scope>NUCLEOTIDE SEQUENCE [LARGE SCALE GENOMIC DNA]</scope>
    <source>
        <strain evidence="9 10">San Diego</strain>
    </source>
</reference>
<feature type="domain" description="Thiolase C-terminal" evidence="8">
    <location>
        <begin position="274"/>
        <end position="382"/>
    </location>
</feature>
<dbReference type="EMBL" id="VCGU01000004">
    <property type="protein sequence ID" value="TRY76770.1"/>
    <property type="molecule type" value="Genomic_DNA"/>
</dbReference>
<comment type="similarity">
    <text evidence="2 6">Belongs to the thiolase-like superfamily. Thiolase family.</text>
</comment>
<evidence type="ECO:0000256" key="3">
    <source>
        <dbReference type="ARBA" id="ARBA00022679"/>
    </source>
</evidence>
<dbReference type="InterPro" id="IPR020617">
    <property type="entry name" value="Thiolase_C"/>
</dbReference>
<proteinExistence type="inferred from homology"/>
<evidence type="ECO:0008006" key="11">
    <source>
        <dbReference type="Google" id="ProtNLM"/>
    </source>
</evidence>
<dbReference type="PANTHER" id="PTHR18919:SF107">
    <property type="entry name" value="ACETYL-COA ACETYLTRANSFERASE, CYTOSOLIC"/>
    <property type="match status" value="1"/>
</dbReference>
<dbReference type="InterPro" id="IPR002155">
    <property type="entry name" value="Thiolase"/>
</dbReference>
<evidence type="ECO:0000259" key="7">
    <source>
        <dbReference type="Pfam" id="PF00108"/>
    </source>
</evidence>
<evidence type="ECO:0000256" key="4">
    <source>
        <dbReference type="ARBA" id="ARBA00023315"/>
    </source>
</evidence>
<evidence type="ECO:0000313" key="10">
    <source>
        <dbReference type="Proteomes" id="UP000318571"/>
    </source>
</evidence>
<feature type="active site" description="Proton acceptor" evidence="5">
    <location>
        <position position="351"/>
    </location>
</feature>
<dbReference type="Pfam" id="PF02803">
    <property type="entry name" value="Thiolase_C"/>
    <property type="match status" value="1"/>
</dbReference>
<name>A0A553PGH2_TIGCA</name>
<dbReference type="InterPro" id="IPR016039">
    <property type="entry name" value="Thiolase-like"/>
</dbReference>